<dbReference type="AlphaFoldDB" id="A0AAV5SZM5"/>
<accession>A0AAV5SZM5</accession>
<sequence>EVAGISVCGISKNRARSALHVRLAGKAQNTDDVVVREHLHHFLALCEVRNIIISWRFVCASLLSSGRRLSKAGCRV</sequence>
<evidence type="ECO:0008006" key="3">
    <source>
        <dbReference type="Google" id="ProtNLM"/>
    </source>
</evidence>
<evidence type="ECO:0000313" key="2">
    <source>
        <dbReference type="Proteomes" id="UP001432027"/>
    </source>
</evidence>
<keyword evidence="2" id="KW-1185">Reference proteome</keyword>
<reference evidence="1" key="1">
    <citation type="submission" date="2023-10" db="EMBL/GenBank/DDBJ databases">
        <title>Genome assembly of Pristionchus species.</title>
        <authorList>
            <person name="Yoshida K."/>
            <person name="Sommer R.J."/>
        </authorList>
    </citation>
    <scope>NUCLEOTIDE SEQUENCE</scope>
    <source>
        <strain evidence="1">RS0144</strain>
    </source>
</reference>
<protein>
    <recommendedName>
        <fullName evidence="3">Ribosomal protein</fullName>
    </recommendedName>
</protein>
<dbReference type="EMBL" id="BTSX01000002">
    <property type="protein sequence ID" value="GMS86774.1"/>
    <property type="molecule type" value="Genomic_DNA"/>
</dbReference>
<name>A0AAV5SZM5_9BILA</name>
<proteinExistence type="predicted"/>
<organism evidence="1 2">
    <name type="scientific">Pristionchus entomophagus</name>
    <dbReference type="NCBI Taxonomy" id="358040"/>
    <lineage>
        <taxon>Eukaryota</taxon>
        <taxon>Metazoa</taxon>
        <taxon>Ecdysozoa</taxon>
        <taxon>Nematoda</taxon>
        <taxon>Chromadorea</taxon>
        <taxon>Rhabditida</taxon>
        <taxon>Rhabditina</taxon>
        <taxon>Diplogasteromorpha</taxon>
        <taxon>Diplogasteroidea</taxon>
        <taxon>Neodiplogasteridae</taxon>
        <taxon>Pristionchus</taxon>
    </lineage>
</organism>
<feature type="non-terminal residue" evidence="1">
    <location>
        <position position="1"/>
    </location>
</feature>
<dbReference type="Proteomes" id="UP001432027">
    <property type="component" value="Unassembled WGS sequence"/>
</dbReference>
<evidence type="ECO:0000313" key="1">
    <source>
        <dbReference type="EMBL" id="GMS86774.1"/>
    </source>
</evidence>
<feature type="non-terminal residue" evidence="1">
    <location>
        <position position="76"/>
    </location>
</feature>
<gene>
    <name evidence="1" type="ORF">PENTCL1PPCAC_8949</name>
</gene>
<comment type="caution">
    <text evidence="1">The sequence shown here is derived from an EMBL/GenBank/DDBJ whole genome shotgun (WGS) entry which is preliminary data.</text>
</comment>